<reference evidence="2" key="1">
    <citation type="submission" date="2022-01" db="EMBL/GenBank/DDBJ databases">
        <title>Genome Sequence Resource for Two Populations of Ditylenchus destructor, the Migratory Endoparasitic Phytonematode.</title>
        <authorList>
            <person name="Zhang H."/>
            <person name="Lin R."/>
            <person name="Xie B."/>
        </authorList>
    </citation>
    <scope>NUCLEOTIDE SEQUENCE</scope>
    <source>
        <strain evidence="2">BazhouSP</strain>
    </source>
</reference>
<dbReference type="AlphaFoldDB" id="A0AAD4MYG6"/>
<keyword evidence="3" id="KW-1185">Reference proteome</keyword>
<protein>
    <submittedName>
        <fullName evidence="2">Uncharacterized protein</fullName>
    </submittedName>
</protein>
<gene>
    <name evidence="2" type="ORF">DdX_10898</name>
</gene>
<comment type="caution">
    <text evidence="2">The sequence shown here is derived from an EMBL/GenBank/DDBJ whole genome shotgun (WGS) entry which is preliminary data.</text>
</comment>
<proteinExistence type="predicted"/>
<keyword evidence="1" id="KW-0472">Membrane</keyword>
<keyword evidence="1" id="KW-0812">Transmembrane</keyword>
<keyword evidence="1" id="KW-1133">Transmembrane helix</keyword>
<evidence type="ECO:0000313" key="3">
    <source>
        <dbReference type="Proteomes" id="UP001201812"/>
    </source>
</evidence>
<dbReference type="Proteomes" id="UP001201812">
    <property type="component" value="Unassembled WGS sequence"/>
</dbReference>
<dbReference type="EMBL" id="JAKKPZ010000027">
    <property type="protein sequence ID" value="KAI1710219.1"/>
    <property type="molecule type" value="Genomic_DNA"/>
</dbReference>
<organism evidence="2 3">
    <name type="scientific">Ditylenchus destructor</name>
    <dbReference type="NCBI Taxonomy" id="166010"/>
    <lineage>
        <taxon>Eukaryota</taxon>
        <taxon>Metazoa</taxon>
        <taxon>Ecdysozoa</taxon>
        <taxon>Nematoda</taxon>
        <taxon>Chromadorea</taxon>
        <taxon>Rhabditida</taxon>
        <taxon>Tylenchina</taxon>
        <taxon>Tylenchomorpha</taxon>
        <taxon>Sphaerularioidea</taxon>
        <taxon>Anguinidae</taxon>
        <taxon>Anguininae</taxon>
        <taxon>Ditylenchus</taxon>
    </lineage>
</organism>
<evidence type="ECO:0000313" key="2">
    <source>
        <dbReference type="EMBL" id="KAI1710219.1"/>
    </source>
</evidence>
<name>A0AAD4MYG6_9BILA</name>
<accession>A0AAD4MYG6</accession>
<feature type="transmembrane region" description="Helical" evidence="1">
    <location>
        <begin position="6"/>
        <end position="29"/>
    </location>
</feature>
<sequence>MHYEIGYISLHCMYFYFKIGFFKGMFIIAKQLMNDFNDRITHQLVTTTKHCLIEQLIKQRSNQQLVTIVVPVVGVVWVPIDRWFDK</sequence>
<evidence type="ECO:0000256" key="1">
    <source>
        <dbReference type="SAM" id="Phobius"/>
    </source>
</evidence>